<name>A0A0F9DDM2_9ZZZZ</name>
<dbReference type="Gene3D" id="3.40.50.620">
    <property type="entry name" value="HUPs"/>
    <property type="match status" value="1"/>
</dbReference>
<accession>A0A0F9DDM2</accession>
<dbReference type="InterPro" id="IPR014729">
    <property type="entry name" value="Rossmann-like_a/b/a_fold"/>
</dbReference>
<feature type="non-terminal residue" evidence="1">
    <location>
        <position position="256"/>
    </location>
</feature>
<organism evidence="1">
    <name type="scientific">marine sediment metagenome</name>
    <dbReference type="NCBI Taxonomy" id="412755"/>
    <lineage>
        <taxon>unclassified sequences</taxon>
        <taxon>metagenomes</taxon>
        <taxon>ecological metagenomes</taxon>
    </lineage>
</organism>
<reference evidence="1" key="1">
    <citation type="journal article" date="2015" name="Nature">
        <title>Complex archaea that bridge the gap between prokaryotes and eukaryotes.</title>
        <authorList>
            <person name="Spang A."/>
            <person name="Saw J.H."/>
            <person name="Jorgensen S.L."/>
            <person name="Zaremba-Niedzwiedzka K."/>
            <person name="Martijn J."/>
            <person name="Lind A.E."/>
            <person name="van Eijk R."/>
            <person name="Schleper C."/>
            <person name="Guy L."/>
            <person name="Ettema T.J."/>
        </authorList>
    </citation>
    <scope>NUCLEOTIDE SEQUENCE</scope>
</reference>
<dbReference type="AlphaFoldDB" id="A0A0F9DDM2"/>
<dbReference type="SUPFAM" id="SSF52402">
    <property type="entry name" value="Adenine nucleotide alpha hydrolases-like"/>
    <property type="match status" value="1"/>
</dbReference>
<proteinExistence type="predicted"/>
<evidence type="ECO:0008006" key="2">
    <source>
        <dbReference type="Google" id="ProtNLM"/>
    </source>
</evidence>
<dbReference type="EMBL" id="LAZR01029353">
    <property type="protein sequence ID" value="KKL59833.1"/>
    <property type="molecule type" value="Genomic_DNA"/>
</dbReference>
<gene>
    <name evidence="1" type="ORF">LCGC14_2211360</name>
</gene>
<comment type="caution">
    <text evidence="1">The sequence shown here is derived from an EMBL/GenBank/DDBJ whole genome shotgun (WGS) entry which is preliminary data.</text>
</comment>
<evidence type="ECO:0000313" key="1">
    <source>
        <dbReference type="EMBL" id="KKL59833.1"/>
    </source>
</evidence>
<dbReference type="InterPro" id="IPR020022">
    <property type="entry name" value="N-acetyl_sugar_amidoTrfase"/>
</dbReference>
<sequence>MPDTRPYISFDDDGICMPCKRYGDRKNVNWDARWKELEALAEKHRGRNGNYYDCLITVSGGKDSHYQVHIFKEKLGMNPLCISIDNFSWTETGRLNFANLGDRFGVDIHTLTLNRKIARFMFKKAFEKQLVPCWYWDRSIYAYPLQIAIKLGIPLIIWGENTSYERGGPVKENTPDALVQLKNDVVKPIPMEEWLDDNIKIKDLNPIIYPPMEEIEKAGIEARFLSYYIPWSDYGNYQWAIKNGWKTLKDTGEWER</sequence>
<dbReference type="NCBIfam" id="TIGR03573">
    <property type="entry name" value="WbuX"/>
    <property type="match status" value="1"/>
</dbReference>
<protein>
    <recommendedName>
        <fullName evidence="2">Phosphoadenosine phosphosulphate reductase domain-containing protein</fullName>
    </recommendedName>
</protein>